<dbReference type="Proteomes" id="UP000077266">
    <property type="component" value="Unassembled WGS sequence"/>
</dbReference>
<dbReference type="InParanoid" id="A0A165HE47"/>
<name>A0A165HE47_EXIGL</name>
<sequence length="761" mass="85227">MPSKPKKKGNARVLVSAHVDGDAPIETGPAPEQLPKVPKPSTNGASDPINIHRDRAKRWETTPYVAEWLANGVAYCKTPTGQAQFREWLRHKFPDYSDYERELAECLRKPDALQKFRYQSGGQMKNWGLAGTELDVSAEGLKMMHLFTATYELVTPERVKMPIKRRRGEPAAMWNARLHESLVNGSRMVDIDFEELRRIAISEFDQTRDTLEAWHTDVASVAHTHWSRAAKLFEELAARGLTTTTAIQRAYKADPGLKWRLLSCQFWSSHYITLYWSLACQVVVSQDAFNKFFKTFRDDSGLLHIMQNDKEAAEPDSIEAKVKVLFSDMGHPAAAYDALEEHFTMRPADKKKFGSYAWQLLGDVAVAYKFCVMFRYSSFGRRLYATADEVPSLHGATKEVFEEEFFFVDPSVVRNPNAHAGTPMIATSVGAQLCQRITAHVVDTWLAAVFDSRLDCATLLQLGQFIIGKHKMRTNDMTAVTDAQLLDAFKDPVLVPAMNASWAAQDAWLWNCAREMDPKRPGAHGVVAKTFGLFDPRDPARPVASVEYEEMFGAATSDGLPKSTPAVAPPAEPYVQSIPVANATDSGARSGHAAAREAEQRAPKEKEKTRGDMDASDGSSLSSETTKVGVSDEEDGPEYPEMLPSSYKLGKKNLNVIRQILGYKEQTAAGEAKPKTGVIRWEMFERTMRRIGFEIVQTAGSSVRFDPPAKTARPITFHRPHPDAILDPLRLKWVGSESRLKRCYGWSWEMFDYDPTLTDTS</sequence>
<proteinExistence type="predicted"/>
<dbReference type="PANTHER" id="PTHR40788:SF1">
    <property type="entry name" value="IPA PROTEIN"/>
    <property type="match status" value="1"/>
</dbReference>
<feature type="compositionally biased region" description="Basic residues" evidence="1">
    <location>
        <begin position="1"/>
        <end position="10"/>
    </location>
</feature>
<feature type="region of interest" description="Disordered" evidence="1">
    <location>
        <begin position="1"/>
        <end position="52"/>
    </location>
</feature>
<feature type="compositionally biased region" description="Polar residues" evidence="1">
    <location>
        <begin position="617"/>
        <end position="628"/>
    </location>
</feature>
<evidence type="ECO:0000313" key="2">
    <source>
        <dbReference type="EMBL" id="KZV91836.1"/>
    </source>
</evidence>
<keyword evidence="3" id="KW-1185">Reference proteome</keyword>
<gene>
    <name evidence="2" type="ORF">EXIGLDRAFT_836816</name>
</gene>
<accession>A0A165HE47</accession>
<feature type="region of interest" description="Disordered" evidence="1">
    <location>
        <begin position="583"/>
        <end position="645"/>
    </location>
</feature>
<dbReference type="OrthoDB" id="2922289at2759"/>
<feature type="compositionally biased region" description="Basic and acidic residues" evidence="1">
    <location>
        <begin position="594"/>
        <end position="613"/>
    </location>
</feature>
<evidence type="ECO:0000256" key="1">
    <source>
        <dbReference type="SAM" id="MobiDB-lite"/>
    </source>
</evidence>
<dbReference type="EMBL" id="KV426019">
    <property type="protein sequence ID" value="KZV91836.1"/>
    <property type="molecule type" value="Genomic_DNA"/>
</dbReference>
<organism evidence="2 3">
    <name type="scientific">Exidia glandulosa HHB12029</name>
    <dbReference type="NCBI Taxonomy" id="1314781"/>
    <lineage>
        <taxon>Eukaryota</taxon>
        <taxon>Fungi</taxon>
        <taxon>Dikarya</taxon>
        <taxon>Basidiomycota</taxon>
        <taxon>Agaricomycotina</taxon>
        <taxon>Agaricomycetes</taxon>
        <taxon>Auriculariales</taxon>
        <taxon>Exidiaceae</taxon>
        <taxon>Exidia</taxon>
    </lineage>
</organism>
<dbReference type="AlphaFoldDB" id="A0A165HE47"/>
<reference evidence="2 3" key="1">
    <citation type="journal article" date="2016" name="Mol. Biol. Evol.">
        <title>Comparative Genomics of Early-Diverging Mushroom-Forming Fungi Provides Insights into the Origins of Lignocellulose Decay Capabilities.</title>
        <authorList>
            <person name="Nagy L.G."/>
            <person name="Riley R."/>
            <person name="Tritt A."/>
            <person name="Adam C."/>
            <person name="Daum C."/>
            <person name="Floudas D."/>
            <person name="Sun H."/>
            <person name="Yadav J.S."/>
            <person name="Pangilinan J."/>
            <person name="Larsson K.H."/>
            <person name="Matsuura K."/>
            <person name="Barry K."/>
            <person name="Labutti K."/>
            <person name="Kuo R."/>
            <person name="Ohm R.A."/>
            <person name="Bhattacharya S.S."/>
            <person name="Shirouzu T."/>
            <person name="Yoshinaga Y."/>
            <person name="Martin F.M."/>
            <person name="Grigoriev I.V."/>
            <person name="Hibbett D.S."/>
        </authorList>
    </citation>
    <scope>NUCLEOTIDE SEQUENCE [LARGE SCALE GENOMIC DNA]</scope>
    <source>
        <strain evidence="2 3">HHB12029</strain>
    </source>
</reference>
<dbReference type="STRING" id="1314781.A0A165HE47"/>
<evidence type="ECO:0000313" key="3">
    <source>
        <dbReference type="Proteomes" id="UP000077266"/>
    </source>
</evidence>
<protein>
    <submittedName>
        <fullName evidence="2">Uncharacterized protein</fullName>
    </submittedName>
</protein>
<dbReference type="PANTHER" id="PTHR40788">
    <property type="entry name" value="CLR5 DOMAIN-CONTAINING PROTEIN-RELATED"/>
    <property type="match status" value="1"/>
</dbReference>